<reference evidence="1 2" key="1">
    <citation type="submission" date="2008-03" db="EMBL/GenBank/DDBJ databases">
        <title>Sequencing of the draft genome and assembly of Burkholderia ambifaria MEX-5.</title>
        <authorList>
            <consortium name="US DOE Joint Genome Institute (JGI-PGF)"/>
            <person name="Copeland A."/>
            <person name="Lucas S."/>
            <person name="Lapidus A."/>
            <person name="Glavina del Rio T."/>
            <person name="Dalin E."/>
            <person name="Tice H."/>
            <person name="Bruce D."/>
            <person name="Goodwin L."/>
            <person name="Pitluck S."/>
            <person name="Larimer F."/>
            <person name="Land M.L."/>
            <person name="Hauser L."/>
            <person name="Tiedje J."/>
            <person name="Richardson P."/>
        </authorList>
    </citation>
    <scope>NUCLEOTIDE SEQUENCE [LARGE SCALE GENOMIC DNA]</scope>
    <source>
        <strain evidence="1 2">MEX-5</strain>
    </source>
</reference>
<protein>
    <submittedName>
        <fullName evidence="1">Uncharacterized protein</fullName>
    </submittedName>
</protein>
<accession>B1T8Z9</accession>
<evidence type="ECO:0000313" key="1">
    <source>
        <dbReference type="EMBL" id="EDT39952.1"/>
    </source>
</evidence>
<dbReference type="EMBL" id="ABLK01000155">
    <property type="protein sequence ID" value="EDT39952.1"/>
    <property type="molecule type" value="Genomic_DNA"/>
</dbReference>
<proteinExistence type="predicted"/>
<evidence type="ECO:0000313" key="2">
    <source>
        <dbReference type="Proteomes" id="UP000004814"/>
    </source>
</evidence>
<organism evidence="1 2">
    <name type="scientific">Burkholderia ambifaria MEX-5</name>
    <dbReference type="NCBI Taxonomy" id="396597"/>
    <lineage>
        <taxon>Bacteria</taxon>
        <taxon>Pseudomonadati</taxon>
        <taxon>Pseudomonadota</taxon>
        <taxon>Betaproteobacteria</taxon>
        <taxon>Burkholderiales</taxon>
        <taxon>Burkholderiaceae</taxon>
        <taxon>Burkholderia</taxon>
        <taxon>Burkholderia cepacia complex</taxon>
    </lineage>
</organism>
<dbReference type="AlphaFoldDB" id="B1T8Z9"/>
<name>B1T8Z9_9BURK</name>
<sequence length="237" mass="25306">MTSIAIELGSGKRAMLTRAGRATLSAKQRAAVSELMLHWPRYAGLTTNAMTYLRQLGLDAFRGAPLDVLRFAIEDGRVMVEIERPAVAGGACGDLPSTPPFPRANRFARVAPQASLPVDKPIPNWARPSDVSADELISYLESVLWNAGSGGAGTALGLVDTPLSGAAPFLLRGSPLRDDSLNLAARRPNEGLEASCMEKYEAAIELCNRLAKVMGGLAGLALCKQNAFMDYQECRGF</sequence>
<dbReference type="Proteomes" id="UP000004814">
    <property type="component" value="Unassembled WGS sequence"/>
</dbReference>
<comment type="caution">
    <text evidence="1">The sequence shown here is derived from an EMBL/GenBank/DDBJ whole genome shotgun (WGS) entry which is preliminary data.</text>
</comment>
<dbReference type="PATRIC" id="fig|396597.7.peg.3559"/>
<gene>
    <name evidence="1" type="ORF">BamMEX5DRAFT_4265</name>
</gene>
<dbReference type="RefSeq" id="WP_006760094.1">
    <property type="nucleotide sequence ID" value="NZ_ABLK01000155.1"/>
</dbReference>